<sequence>MTGSSVVGQPYCDRGFCISVSDEEITAKSGLCVEIPCSFSTPYYFKPRHLVWFKCEYNRRCNDSDIIFHTNENNNKPLKSEFLGRVSLLDPDLNHQNCSIIISDVRESDSGSYQLRVNGHISGHIFFKLSASSD</sequence>
<dbReference type="Gene3D" id="2.60.40.10">
    <property type="entry name" value="Immunoglobulins"/>
    <property type="match status" value="1"/>
</dbReference>
<dbReference type="SUPFAM" id="SSF48726">
    <property type="entry name" value="Immunoglobulin"/>
    <property type="match status" value="1"/>
</dbReference>
<keyword evidence="3" id="KW-1133">Transmembrane helix</keyword>
<evidence type="ECO:0000313" key="7">
    <source>
        <dbReference type="Proteomes" id="UP000265200"/>
    </source>
</evidence>
<name>A0A3P9H2D4_ORYLA</name>
<comment type="subcellular location">
    <subcellularLocation>
        <location evidence="1">Membrane</location>
        <topology evidence="1">Single-pass membrane protein</topology>
    </subcellularLocation>
</comment>
<evidence type="ECO:0000259" key="5">
    <source>
        <dbReference type="SMART" id="SM00409"/>
    </source>
</evidence>
<protein>
    <recommendedName>
        <fullName evidence="5">Immunoglobulin domain-containing protein</fullName>
    </recommendedName>
</protein>
<dbReference type="GO" id="GO:0016020">
    <property type="term" value="C:membrane"/>
    <property type="evidence" value="ECO:0007669"/>
    <property type="project" value="UniProtKB-SubCell"/>
</dbReference>
<dbReference type="SMART" id="SM00409">
    <property type="entry name" value="IG"/>
    <property type="match status" value="1"/>
</dbReference>
<reference evidence="6" key="4">
    <citation type="submission" date="2025-09" db="UniProtKB">
        <authorList>
            <consortium name="Ensembl"/>
        </authorList>
    </citation>
    <scope>IDENTIFICATION</scope>
    <source>
        <strain evidence="6">HSOK</strain>
    </source>
</reference>
<evidence type="ECO:0000256" key="3">
    <source>
        <dbReference type="ARBA" id="ARBA00022989"/>
    </source>
</evidence>
<reference evidence="6 7" key="2">
    <citation type="submission" date="2017-04" db="EMBL/GenBank/DDBJ databases">
        <title>CpG methylation of centromeres and impact of large insertions on vertebrate speciation.</title>
        <authorList>
            <person name="Ichikawa K."/>
            <person name="Yoshimura J."/>
            <person name="Morishita S."/>
        </authorList>
    </citation>
    <scope>NUCLEOTIDE SEQUENCE</scope>
    <source>
        <strain evidence="6 7">HSOK</strain>
    </source>
</reference>
<dbReference type="Ensembl" id="ENSORLT00015011746.1">
    <property type="protein sequence ID" value="ENSORLP00015001974.1"/>
    <property type="gene ID" value="ENSORLG00015002633.1"/>
</dbReference>
<keyword evidence="4" id="KW-0472">Membrane</keyword>
<dbReference type="InterPro" id="IPR051036">
    <property type="entry name" value="SIGLEC"/>
</dbReference>
<dbReference type="InterPro" id="IPR036179">
    <property type="entry name" value="Ig-like_dom_sf"/>
</dbReference>
<evidence type="ECO:0000256" key="2">
    <source>
        <dbReference type="ARBA" id="ARBA00022692"/>
    </source>
</evidence>
<dbReference type="Pfam" id="PF24518">
    <property type="entry name" value="Ig_CD22"/>
    <property type="match status" value="1"/>
</dbReference>
<dbReference type="InterPro" id="IPR003599">
    <property type="entry name" value="Ig_sub"/>
</dbReference>
<dbReference type="Proteomes" id="UP000265200">
    <property type="component" value="Chromosome 16"/>
</dbReference>
<dbReference type="PANTHER" id="PTHR12035">
    <property type="entry name" value="SIALIC ACID BINDING IMMUNOGLOBULIN-LIKE LECTIN"/>
    <property type="match status" value="1"/>
</dbReference>
<organism evidence="6 7">
    <name type="scientific">Oryzias latipes</name>
    <name type="common">Japanese rice fish</name>
    <name type="synonym">Japanese killifish</name>
    <dbReference type="NCBI Taxonomy" id="8090"/>
    <lineage>
        <taxon>Eukaryota</taxon>
        <taxon>Metazoa</taxon>
        <taxon>Chordata</taxon>
        <taxon>Craniata</taxon>
        <taxon>Vertebrata</taxon>
        <taxon>Euteleostomi</taxon>
        <taxon>Actinopterygii</taxon>
        <taxon>Neopterygii</taxon>
        <taxon>Teleostei</taxon>
        <taxon>Neoteleostei</taxon>
        <taxon>Acanthomorphata</taxon>
        <taxon>Ovalentaria</taxon>
        <taxon>Atherinomorphae</taxon>
        <taxon>Beloniformes</taxon>
        <taxon>Adrianichthyidae</taxon>
        <taxon>Oryziinae</taxon>
        <taxon>Oryzias</taxon>
    </lineage>
</organism>
<feature type="domain" description="Immunoglobulin" evidence="5">
    <location>
        <begin position="22"/>
        <end position="132"/>
    </location>
</feature>
<dbReference type="InterPro" id="IPR056386">
    <property type="entry name" value="Ig_CD22"/>
</dbReference>
<keyword evidence="2" id="KW-0812">Transmembrane</keyword>
<dbReference type="PANTHER" id="PTHR12035:SF128">
    <property type="entry name" value="BRANCHED CHAIN KETO ACID DEHYDROGENASE E1 SUBUNIT BETA,-LIKE-RELATED"/>
    <property type="match status" value="1"/>
</dbReference>
<proteinExistence type="predicted"/>
<evidence type="ECO:0000256" key="4">
    <source>
        <dbReference type="ARBA" id="ARBA00023136"/>
    </source>
</evidence>
<evidence type="ECO:0000256" key="1">
    <source>
        <dbReference type="ARBA" id="ARBA00004167"/>
    </source>
</evidence>
<reference key="1">
    <citation type="journal article" date="2007" name="Nature">
        <title>The medaka draft genome and insights into vertebrate genome evolution.</title>
        <authorList>
            <person name="Kasahara M."/>
            <person name="Naruse K."/>
            <person name="Sasaki S."/>
            <person name="Nakatani Y."/>
            <person name="Qu W."/>
            <person name="Ahsan B."/>
            <person name="Yamada T."/>
            <person name="Nagayasu Y."/>
            <person name="Doi K."/>
            <person name="Kasai Y."/>
            <person name="Jindo T."/>
            <person name="Kobayashi D."/>
            <person name="Shimada A."/>
            <person name="Toyoda A."/>
            <person name="Kuroki Y."/>
            <person name="Fujiyama A."/>
            <person name="Sasaki T."/>
            <person name="Shimizu A."/>
            <person name="Asakawa S."/>
            <person name="Shimizu N."/>
            <person name="Hashimoto S."/>
            <person name="Yang J."/>
            <person name="Lee Y."/>
            <person name="Matsushima K."/>
            <person name="Sugano S."/>
            <person name="Sakaizumi M."/>
            <person name="Narita T."/>
            <person name="Ohishi K."/>
            <person name="Haga S."/>
            <person name="Ohta F."/>
            <person name="Nomoto H."/>
            <person name="Nogata K."/>
            <person name="Morishita T."/>
            <person name="Endo T."/>
            <person name="Shin-I T."/>
            <person name="Takeda H."/>
            <person name="Morishita S."/>
            <person name="Kohara Y."/>
        </authorList>
    </citation>
    <scope>NUCLEOTIDE SEQUENCE [LARGE SCALE GENOMIC DNA]</scope>
    <source>
        <strain>Hd-rR</strain>
    </source>
</reference>
<evidence type="ECO:0000313" key="6">
    <source>
        <dbReference type="Ensembl" id="ENSORLP00015001974.1"/>
    </source>
</evidence>
<accession>A0A3P9H2D4</accession>
<dbReference type="AlphaFoldDB" id="A0A3P9H2D4"/>
<reference evidence="6" key="3">
    <citation type="submission" date="2025-08" db="UniProtKB">
        <authorList>
            <consortium name="Ensembl"/>
        </authorList>
    </citation>
    <scope>IDENTIFICATION</scope>
    <source>
        <strain evidence="6">HSOK</strain>
    </source>
</reference>
<dbReference type="InterPro" id="IPR013783">
    <property type="entry name" value="Ig-like_fold"/>
</dbReference>